<dbReference type="Pfam" id="PF01073">
    <property type="entry name" value="3Beta_HSD"/>
    <property type="match status" value="1"/>
</dbReference>
<dbReference type="Proteomes" id="UP000694569">
    <property type="component" value="Unplaced"/>
</dbReference>
<keyword evidence="4" id="KW-1133">Transmembrane helix</keyword>
<gene>
    <name evidence="6" type="primary">SDR42E2</name>
</gene>
<dbReference type="Ensembl" id="ENSLLET00000046912.1">
    <property type="protein sequence ID" value="ENSLLEP00000045115.1"/>
    <property type="gene ID" value="ENSLLEG00000028529.1"/>
</dbReference>
<proteinExistence type="inferred from homology"/>
<comment type="similarity">
    <text evidence="1">Belongs to the 3-beta-HSD family.</text>
</comment>
<dbReference type="GO" id="GO:0006694">
    <property type="term" value="P:steroid biosynthetic process"/>
    <property type="evidence" value="ECO:0007669"/>
    <property type="project" value="InterPro"/>
</dbReference>
<keyword evidence="2" id="KW-0560">Oxidoreductase</keyword>
<protein>
    <submittedName>
        <fullName evidence="6">Short chain dehydrogenase/reductase family 42E, member 2</fullName>
    </submittedName>
</protein>
<keyword evidence="4" id="KW-0472">Membrane</keyword>
<reference evidence="6" key="2">
    <citation type="submission" date="2025-09" db="UniProtKB">
        <authorList>
            <consortium name="Ensembl"/>
        </authorList>
    </citation>
    <scope>IDENTIFICATION</scope>
</reference>
<keyword evidence="7" id="KW-1185">Reference proteome</keyword>
<sequence>MVERWEEVMSYDHFLPALQLWDRNARWPGIQEPEHFVPRCGGSQPSHGVAAGPAEQWGHRPIESVALGLGLVGLGQNTLLDISMLISLLKAWTLQSIMRDRDIFSEKDESGNKVEMEDICFECIKNALPFRPVTKHRSNGIVPHQGRALSCNPKSHIGTNHAGISKALISGGAGYFGHNLGCTLIKLGVSVVLIDVHKPEWEIPTGAEFIQSDIRDYDSLYKACEGVDCVFHVASIGMSGPQQFHKQWIESINIGGTKVIIDVCIQRNISRLIYTSTVNVSFAGNLIEDGDEESAPYVPLDKHRDHYSRTKAVADQMILAVNGSTLKGGGKLHTCVLRPPGIYGPDERRHLPRLATNIERRLLSFRFGSTNTKMNWIHLCNLVEAHLLAAKCLTASKGFIASGKAYFIHDGENVNLFDWLHPLFEKLGLSDPWIPLPSSLVFAAAYILEYIHIALRPICNLNPLLTTSEVTKIAVTHTFRIDKARKELGFNPKKFSFADAVDYYIQSRRKSQQEQFIFCKLIFAMFCFFMCVSLQFIL</sequence>
<dbReference type="InterPro" id="IPR050177">
    <property type="entry name" value="Lipid_A_modif_metabolic_enz"/>
</dbReference>
<evidence type="ECO:0000313" key="6">
    <source>
        <dbReference type="Ensembl" id="ENSLLEP00000045115.1"/>
    </source>
</evidence>
<dbReference type="PANTHER" id="PTHR43245:SF51">
    <property type="entry name" value="SHORT CHAIN DEHYDROGENASE_REDUCTASE FAMILY 42E, MEMBER 2"/>
    <property type="match status" value="1"/>
</dbReference>
<organism evidence="6 7">
    <name type="scientific">Leptobrachium leishanense</name>
    <name type="common">Leishan spiny toad</name>
    <dbReference type="NCBI Taxonomy" id="445787"/>
    <lineage>
        <taxon>Eukaryota</taxon>
        <taxon>Metazoa</taxon>
        <taxon>Chordata</taxon>
        <taxon>Craniata</taxon>
        <taxon>Vertebrata</taxon>
        <taxon>Euteleostomi</taxon>
        <taxon>Amphibia</taxon>
        <taxon>Batrachia</taxon>
        <taxon>Anura</taxon>
        <taxon>Pelobatoidea</taxon>
        <taxon>Megophryidae</taxon>
        <taxon>Leptobrachium</taxon>
    </lineage>
</organism>
<dbReference type="SUPFAM" id="SSF51735">
    <property type="entry name" value="NAD(P)-binding Rossmann-fold domains"/>
    <property type="match status" value="1"/>
</dbReference>
<dbReference type="PANTHER" id="PTHR43245">
    <property type="entry name" value="BIFUNCTIONAL POLYMYXIN RESISTANCE PROTEIN ARNA"/>
    <property type="match status" value="1"/>
</dbReference>
<evidence type="ECO:0000256" key="3">
    <source>
        <dbReference type="ARBA" id="ARBA00023027"/>
    </source>
</evidence>
<dbReference type="OrthoDB" id="2735536at2759"/>
<evidence type="ECO:0000256" key="2">
    <source>
        <dbReference type="ARBA" id="ARBA00023002"/>
    </source>
</evidence>
<keyword evidence="4" id="KW-0812">Transmembrane</keyword>
<feature type="transmembrane region" description="Helical" evidence="4">
    <location>
        <begin position="517"/>
        <end position="537"/>
    </location>
</feature>
<dbReference type="GO" id="GO:0016616">
    <property type="term" value="F:oxidoreductase activity, acting on the CH-OH group of donors, NAD or NADP as acceptor"/>
    <property type="evidence" value="ECO:0007669"/>
    <property type="project" value="InterPro"/>
</dbReference>
<reference evidence="6" key="1">
    <citation type="submission" date="2025-08" db="UniProtKB">
        <authorList>
            <consortium name="Ensembl"/>
        </authorList>
    </citation>
    <scope>IDENTIFICATION</scope>
</reference>
<evidence type="ECO:0000256" key="1">
    <source>
        <dbReference type="ARBA" id="ARBA00009219"/>
    </source>
</evidence>
<name>A0A8C5R118_9ANUR</name>
<keyword evidence="3" id="KW-0520">NAD</keyword>
<dbReference type="InterPro" id="IPR002225">
    <property type="entry name" value="3Beta_OHSteriod_DH/Estase"/>
</dbReference>
<feature type="domain" description="3-beta hydroxysteroid dehydrogenase/isomerase" evidence="5">
    <location>
        <begin position="168"/>
        <end position="436"/>
    </location>
</feature>
<accession>A0A8C5R118</accession>
<evidence type="ECO:0000259" key="5">
    <source>
        <dbReference type="Pfam" id="PF01073"/>
    </source>
</evidence>
<dbReference type="Gene3D" id="3.40.50.720">
    <property type="entry name" value="NAD(P)-binding Rossmann-like Domain"/>
    <property type="match status" value="1"/>
</dbReference>
<dbReference type="FunFam" id="3.40.50.720:FF:000138">
    <property type="entry name" value="Short-chain dehydrogenase/reductase family 42E member 1"/>
    <property type="match status" value="1"/>
</dbReference>
<dbReference type="GeneTree" id="ENSGT00940000160393"/>
<evidence type="ECO:0000313" key="7">
    <source>
        <dbReference type="Proteomes" id="UP000694569"/>
    </source>
</evidence>
<dbReference type="AlphaFoldDB" id="A0A8C5R118"/>
<evidence type="ECO:0000256" key="4">
    <source>
        <dbReference type="SAM" id="Phobius"/>
    </source>
</evidence>
<dbReference type="InterPro" id="IPR036291">
    <property type="entry name" value="NAD(P)-bd_dom_sf"/>
</dbReference>